<gene>
    <name evidence="2" type="ORF">NMYAN_20260</name>
</gene>
<protein>
    <submittedName>
        <fullName evidence="2">Phage head morphogenesis protein, SPP1 gp7</fullName>
    </submittedName>
</protein>
<dbReference type="Proteomes" id="UP000601736">
    <property type="component" value="Unassembled WGS sequence"/>
</dbReference>
<feature type="domain" description="Phage head morphogenesis" evidence="1">
    <location>
        <begin position="60"/>
        <end position="184"/>
    </location>
</feature>
<evidence type="ECO:0000313" key="2">
    <source>
        <dbReference type="EMBL" id="CAE6502779.1"/>
    </source>
</evidence>
<comment type="caution">
    <text evidence="2">The sequence shown here is derived from an EMBL/GenBank/DDBJ whole genome shotgun (WGS) entry which is preliminary data.</text>
</comment>
<accession>A0A8H9D9U7</accession>
<proteinExistence type="predicted"/>
<sequence>MAAATDPSIRGVFRQPFKEQVDFFRKKLNLPTERYDDIRKSAHDRAFIVAGAAKADLLNDLRDAVDKAIRDGESIGKFRDRFRGIVNKHGWHGWIGEGSKKGEAWRTRVIYQTNLTQSYNAGRYQQLNDPDLVKRRPYWKYIHNDTVSHPRPLHVSWSGLVLHKDDPWWQAHFPPNGWGCRCRVTAVRPSEYKGDKAPDGWYLCEGR</sequence>
<reference evidence="2" key="1">
    <citation type="submission" date="2021-02" db="EMBL/GenBank/DDBJ databases">
        <authorList>
            <person name="Han P."/>
        </authorList>
    </citation>
    <scope>NUCLEOTIDE SEQUENCE</scope>
    <source>
        <strain evidence="2">Nitrosomonas nitrosa 18-3D</strain>
    </source>
</reference>
<dbReference type="AlphaFoldDB" id="A0A8H9D9U7"/>
<dbReference type="Pfam" id="PF04233">
    <property type="entry name" value="Phage_Mu_F"/>
    <property type="match status" value="1"/>
</dbReference>
<dbReference type="EMBL" id="CAJNAP010000012">
    <property type="protein sequence ID" value="CAE6502779.1"/>
    <property type="molecule type" value="Genomic_DNA"/>
</dbReference>
<dbReference type="RefSeq" id="WP_204799684.1">
    <property type="nucleotide sequence ID" value="NZ_CAJNAP010000012.1"/>
</dbReference>
<organism evidence="2 3">
    <name type="scientific">Nitrosomonas nitrosa</name>
    <dbReference type="NCBI Taxonomy" id="52442"/>
    <lineage>
        <taxon>Bacteria</taxon>
        <taxon>Pseudomonadati</taxon>
        <taxon>Pseudomonadota</taxon>
        <taxon>Betaproteobacteria</taxon>
        <taxon>Nitrosomonadales</taxon>
        <taxon>Nitrosomonadaceae</taxon>
        <taxon>Nitrosomonas</taxon>
    </lineage>
</organism>
<dbReference type="InterPro" id="IPR006528">
    <property type="entry name" value="Phage_head_morphogenesis_dom"/>
</dbReference>
<evidence type="ECO:0000313" key="3">
    <source>
        <dbReference type="Proteomes" id="UP000601736"/>
    </source>
</evidence>
<name>A0A8H9D9U7_9PROT</name>
<evidence type="ECO:0000259" key="1">
    <source>
        <dbReference type="Pfam" id="PF04233"/>
    </source>
</evidence>